<evidence type="ECO:0000313" key="2">
    <source>
        <dbReference type="Proteomes" id="UP001642484"/>
    </source>
</evidence>
<accession>A0ABP0NEW7</accession>
<dbReference type="InterPro" id="IPR011990">
    <property type="entry name" value="TPR-like_helical_dom_sf"/>
</dbReference>
<gene>
    <name evidence="1" type="ORF">CCMP2556_LOCUS30650</name>
</gene>
<comment type="caution">
    <text evidence="1">The sequence shown here is derived from an EMBL/GenBank/DDBJ whole genome shotgun (WGS) entry which is preliminary data.</text>
</comment>
<dbReference type="Gene3D" id="1.25.40.10">
    <property type="entry name" value="Tetratricopeptide repeat domain"/>
    <property type="match status" value="1"/>
</dbReference>
<keyword evidence="2" id="KW-1185">Reference proteome</keyword>
<dbReference type="EMBL" id="CAXAMN010021695">
    <property type="protein sequence ID" value="CAK9062338.1"/>
    <property type="molecule type" value="Genomic_DNA"/>
</dbReference>
<evidence type="ECO:0000313" key="1">
    <source>
        <dbReference type="EMBL" id="CAK9062338.1"/>
    </source>
</evidence>
<proteinExistence type="predicted"/>
<protein>
    <recommendedName>
        <fullName evidence="3">Pentatricopeptide repeat-containing protein</fullName>
    </recommendedName>
</protein>
<dbReference type="Proteomes" id="UP001642484">
    <property type="component" value="Unassembled WGS sequence"/>
</dbReference>
<reference evidence="1 2" key="1">
    <citation type="submission" date="2024-02" db="EMBL/GenBank/DDBJ databases">
        <authorList>
            <person name="Chen Y."/>
            <person name="Shah S."/>
            <person name="Dougan E. K."/>
            <person name="Thang M."/>
            <person name="Chan C."/>
        </authorList>
    </citation>
    <scope>NUCLEOTIDE SEQUENCE [LARGE SCALE GENOMIC DNA]</scope>
</reference>
<sequence>MARHASEISELHVRSLPKEQPWIATRWLQRVAQAGDADALAHCLSQMREGDLQVNCIHYGVLLRVEHWEASLQTLGAMRHKHLDPDSVNRGIVMHAMRNEGWESGLSLLDGGLSGNNAALASCPWDHSLKLFDEMAEGRLASDTISHNTLIKALEDRSSRTCSAGIRALSCPMNGSGHLWCSPCLHGQTLCCYLTALLLRFATIVQS</sequence>
<name>A0ABP0NEW7_9DINO</name>
<organism evidence="1 2">
    <name type="scientific">Durusdinium trenchii</name>
    <dbReference type="NCBI Taxonomy" id="1381693"/>
    <lineage>
        <taxon>Eukaryota</taxon>
        <taxon>Sar</taxon>
        <taxon>Alveolata</taxon>
        <taxon>Dinophyceae</taxon>
        <taxon>Suessiales</taxon>
        <taxon>Symbiodiniaceae</taxon>
        <taxon>Durusdinium</taxon>
    </lineage>
</organism>
<evidence type="ECO:0008006" key="3">
    <source>
        <dbReference type="Google" id="ProtNLM"/>
    </source>
</evidence>